<feature type="transmembrane region" description="Helical" evidence="1">
    <location>
        <begin position="131"/>
        <end position="149"/>
    </location>
</feature>
<proteinExistence type="predicted"/>
<keyword evidence="1" id="KW-0812">Transmembrane</keyword>
<evidence type="ECO:0000256" key="1">
    <source>
        <dbReference type="SAM" id="Phobius"/>
    </source>
</evidence>
<evidence type="ECO:0000313" key="2">
    <source>
        <dbReference type="EMBL" id="RGS37186.1"/>
    </source>
</evidence>
<name>A0A3R5WID1_9FIRM</name>
<keyword evidence="1" id="KW-0472">Membrane</keyword>
<dbReference type="AlphaFoldDB" id="A0A3R5WID1"/>
<feature type="transmembrane region" description="Helical" evidence="1">
    <location>
        <begin position="55"/>
        <end position="74"/>
    </location>
</feature>
<organism evidence="2 3">
    <name type="scientific">Coprococcus eutactus</name>
    <dbReference type="NCBI Taxonomy" id="33043"/>
    <lineage>
        <taxon>Bacteria</taxon>
        <taxon>Bacillati</taxon>
        <taxon>Bacillota</taxon>
        <taxon>Clostridia</taxon>
        <taxon>Lachnospirales</taxon>
        <taxon>Lachnospiraceae</taxon>
        <taxon>Coprococcus</taxon>
    </lineage>
</organism>
<protein>
    <submittedName>
        <fullName evidence="2">Uncharacterized protein</fullName>
    </submittedName>
</protein>
<accession>A0A3R5WID1</accession>
<comment type="caution">
    <text evidence="2">The sequence shown here is derived from an EMBL/GenBank/DDBJ whole genome shotgun (WGS) entry which is preliminary data.</text>
</comment>
<dbReference type="EMBL" id="QRVK01000047">
    <property type="protein sequence ID" value="RGS37186.1"/>
    <property type="molecule type" value="Genomic_DNA"/>
</dbReference>
<feature type="transmembrane region" description="Helical" evidence="1">
    <location>
        <begin position="95"/>
        <end position="119"/>
    </location>
</feature>
<evidence type="ECO:0000313" key="3">
    <source>
        <dbReference type="Proteomes" id="UP000283295"/>
    </source>
</evidence>
<dbReference type="Proteomes" id="UP000283295">
    <property type="component" value="Unassembled WGS sequence"/>
</dbReference>
<sequence>MPYVDPESKKKYGMKWHRFLCVVLCITAILEIVAGVMCILGKGEYSELYSMGLESGVFTSVKLVVCIVGALRILSGPLAFVARQKLAKFKKNGPLFFYIYLIVSGAASIVYDSVAIIIFRRINMEFPAEFFSVKEGVVGIIAGVVYILLNMLYYHNRKVYFVNGRPEDN</sequence>
<feature type="transmembrane region" description="Helical" evidence="1">
    <location>
        <begin position="19"/>
        <end position="43"/>
    </location>
</feature>
<gene>
    <name evidence="2" type="ORF">DWX94_12585</name>
</gene>
<keyword evidence="1" id="KW-1133">Transmembrane helix</keyword>
<reference evidence="2 3" key="1">
    <citation type="submission" date="2018-08" db="EMBL/GenBank/DDBJ databases">
        <title>A genome reference for cultivated species of the human gut microbiota.</title>
        <authorList>
            <person name="Zou Y."/>
            <person name="Xue W."/>
            <person name="Luo G."/>
        </authorList>
    </citation>
    <scope>NUCLEOTIDE SEQUENCE [LARGE SCALE GENOMIC DNA]</scope>
    <source>
        <strain evidence="2 3">AF22-21</strain>
    </source>
</reference>